<sequence>MSSTVHLLRDVASTYIKKYKSSTPVRVKLIDAYLVFLLLTGGLQLVYCFLVGTFPFNSFLSGLFCCIGAFVLGVSLRLQVGGSTDFKDRLPEAAFGDFVFCNIILFLATMNFMG</sequence>
<protein>
    <recommendedName>
        <fullName evidence="8">Dolichyl-diphosphooligosaccharide--protein glycosyltransferase subunit OST2</fullName>
        <shortName evidence="8">Oligosaccharyl transferase subunit OST2</shortName>
    </recommendedName>
</protein>
<dbReference type="PIRSF" id="PIRSF005588">
    <property type="entry name" value="DAD"/>
    <property type="match status" value="1"/>
</dbReference>
<feature type="transmembrane region" description="Helical" evidence="8">
    <location>
        <begin position="58"/>
        <end position="78"/>
    </location>
</feature>
<accession>A0A7S2V3K8</accession>
<evidence type="ECO:0000256" key="1">
    <source>
        <dbReference type="ARBA" id="ARBA00004477"/>
    </source>
</evidence>
<keyword evidence="6 8" id="KW-1133">Transmembrane helix</keyword>
<evidence type="ECO:0000256" key="2">
    <source>
        <dbReference type="ARBA" id="ARBA00004922"/>
    </source>
</evidence>
<evidence type="ECO:0000256" key="4">
    <source>
        <dbReference type="ARBA" id="ARBA00022692"/>
    </source>
</evidence>
<name>A0A7S2V3K8_9STRA</name>
<comment type="subunit">
    <text evidence="8">Component of the oligosaccharyltransferase (OST) complex.</text>
</comment>
<gene>
    <name evidence="9" type="ORF">FJAP1339_LOCUS7226</name>
</gene>
<evidence type="ECO:0000256" key="5">
    <source>
        <dbReference type="ARBA" id="ARBA00022824"/>
    </source>
</evidence>
<dbReference type="Pfam" id="PF02109">
    <property type="entry name" value="DAD"/>
    <property type="match status" value="1"/>
</dbReference>
<proteinExistence type="inferred from homology"/>
<evidence type="ECO:0000256" key="7">
    <source>
        <dbReference type="ARBA" id="ARBA00023136"/>
    </source>
</evidence>
<comment type="function">
    <text evidence="8">Subunit of the oligosaccharyl transferase (OST) complex that catalyzes the initial transfer of a defined glycan (Glc(3)Man(9)GlcNAc(2) in eukaryotes) from the lipid carrier dolichol-pyrophosphate to an asparagine residue within an Asn-X-Ser/Thr consensus motif in nascent polypeptide chains, the first step in protein N-glycosylation. N-glycosylation occurs cotranslationally and the complex associates with the Sec61 complex at the channel-forming translocon complex that mediates protein translocation across the endoplasmic reticulum (ER). All subunits are required for a maximal enzyme activity.</text>
</comment>
<dbReference type="PANTHER" id="PTHR10705">
    <property type="entry name" value="DOLICHYL-DIPHOSPHOOLIGOSACCHARIDE--PROTEIN GLYCOSYLTRANSFERASE SUBUNIT DAD1"/>
    <property type="match status" value="1"/>
</dbReference>
<comment type="pathway">
    <text evidence="2 8">Protein modification; protein glycosylation.</text>
</comment>
<comment type="similarity">
    <text evidence="3 8">Belongs to the DAD/OST2 family.</text>
</comment>
<reference evidence="9" key="1">
    <citation type="submission" date="2021-01" db="EMBL/GenBank/DDBJ databases">
        <authorList>
            <person name="Corre E."/>
            <person name="Pelletier E."/>
            <person name="Niang G."/>
            <person name="Scheremetjew M."/>
            <person name="Finn R."/>
            <person name="Kale V."/>
            <person name="Holt S."/>
            <person name="Cochrane G."/>
            <person name="Meng A."/>
            <person name="Brown T."/>
            <person name="Cohen L."/>
        </authorList>
    </citation>
    <scope>NUCLEOTIDE SEQUENCE</scope>
    <source>
        <strain evidence="9">CCMP1661</strain>
    </source>
</reference>
<organism evidence="9">
    <name type="scientific">Fibrocapsa japonica</name>
    <dbReference type="NCBI Taxonomy" id="94617"/>
    <lineage>
        <taxon>Eukaryota</taxon>
        <taxon>Sar</taxon>
        <taxon>Stramenopiles</taxon>
        <taxon>Ochrophyta</taxon>
        <taxon>Raphidophyceae</taxon>
        <taxon>Chattonellales</taxon>
        <taxon>Chattonellaceae</taxon>
        <taxon>Fibrocapsa</taxon>
    </lineage>
</organism>
<keyword evidence="7 8" id="KW-0472">Membrane</keyword>
<keyword evidence="5 8" id="KW-0256">Endoplasmic reticulum</keyword>
<comment type="subcellular location">
    <subcellularLocation>
        <location evidence="1 8">Endoplasmic reticulum membrane</location>
        <topology evidence="1 8">Multi-pass membrane protein</topology>
    </subcellularLocation>
</comment>
<dbReference type="UniPathway" id="UPA00378"/>
<keyword evidence="4 8" id="KW-0812">Transmembrane</keyword>
<dbReference type="EMBL" id="HBHR01014550">
    <property type="protein sequence ID" value="CAD9865863.1"/>
    <property type="molecule type" value="Transcribed_RNA"/>
</dbReference>
<dbReference type="AlphaFoldDB" id="A0A7S2V3K8"/>
<dbReference type="GO" id="GO:0006487">
    <property type="term" value="P:protein N-linked glycosylation"/>
    <property type="evidence" value="ECO:0007669"/>
    <property type="project" value="TreeGrafter"/>
</dbReference>
<dbReference type="GO" id="GO:0008250">
    <property type="term" value="C:oligosaccharyltransferase complex"/>
    <property type="evidence" value="ECO:0007669"/>
    <property type="project" value="InterPro"/>
</dbReference>
<evidence type="ECO:0000256" key="8">
    <source>
        <dbReference type="RuleBase" id="RU361136"/>
    </source>
</evidence>
<dbReference type="PANTHER" id="PTHR10705:SF0">
    <property type="entry name" value="DOLICHYL-DIPHOSPHOOLIGOSACCHARIDE--PROTEIN GLYCOSYLTRANSFERASE SUBUNIT DAD1"/>
    <property type="match status" value="1"/>
</dbReference>
<evidence type="ECO:0000313" key="9">
    <source>
        <dbReference type="EMBL" id="CAD9865863.1"/>
    </source>
</evidence>
<evidence type="ECO:0000256" key="6">
    <source>
        <dbReference type="ARBA" id="ARBA00022989"/>
    </source>
</evidence>
<feature type="transmembrane region" description="Helical" evidence="8">
    <location>
        <begin position="90"/>
        <end position="113"/>
    </location>
</feature>
<dbReference type="InterPro" id="IPR003038">
    <property type="entry name" value="DAD/Ost2"/>
</dbReference>
<evidence type="ECO:0000256" key="3">
    <source>
        <dbReference type="ARBA" id="ARBA00009386"/>
    </source>
</evidence>
<feature type="transmembrane region" description="Helical" evidence="8">
    <location>
        <begin position="30"/>
        <end position="52"/>
    </location>
</feature>